<dbReference type="AlphaFoldDB" id="A0A2T6B936"/>
<name>A0A2T6B936_9RHOB</name>
<sequence length="339" mass="37601">MHDLLNRTGPYLHAPDDVSRLSFETGGTPRVFTLLIAAATESRRADRSVGGIVILDEDEGAVVLDRHLVAEPERQDAEFYRIRGMGWPEFSAFCRSHERFRSRAFDLVDPHDRPLPGSRRRQAALPAPVPLAVRAGELRSDLMIRSRTAPDGTPLFPRTDRSQAIEELTASPLSAGPHGLLMMSWPIRFPELADLSGLQGGRAVDRALDPAWSELIGQRPELIEEARLEALMPVLDGPTHPAGSEQEGRFGLLLCPQGRPELLLSTMDERPISVPDRKALRSLLSGMPDRTIRDLWGLKRSLDHETSPDRLELRFGEALNRIRSALELARDPEPSPAGP</sequence>
<proteinExistence type="predicted"/>
<dbReference type="Proteomes" id="UP000244224">
    <property type="component" value="Unassembled WGS sequence"/>
</dbReference>
<reference evidence="1 2" key="1">
    <citation type="submission" date="2018-04" db="EMBL/GenBank/DDBJ databases">
        <title>Genomic Encyclopedia of Archaeal and Bacterial Type Strains, Phase II (KMG-II): from individual species to whole genera.</title>
        <authorList>
            <person name="Goeker M."/>
        </authorList>
    </citation>
    <scope>NUCLEOTIDE SEQUENCE [LARGE SCALE GENOMIC DNA]</scope>
    <source>
        <strain evidence="1 2">DSM 21823</strain>
    </source>
</reference>
<organism evidence="1 2">
    <name type="scientific">Gemmobacter caeni</name>
    <dbReference type="NCBI Taxonomy" id="589035"/>
    <lineage>
        <taxon>Bacteria</taxon>
        <taxon>Pseudomonadati</taxon>
        <taxon>Pseudomonadota</taxon>
        <taxon>Alphaproteobacteria</taxon>
        <taxon>Rhodobacterales</taxon>
        <taxon>Paracoccaceae</taxon>
        <taxon>Gemmobacter</taxon>
    </lineage>
</organism>
<dbReference type="EMBL" id="QBKP01000002">
    <property type="protein sequence ID" value="PTX52566.1"/>
    <property type="molecule type" value="Genomic_DNA"/>
</dbReference>
<evidence type="ECO:0000313" key="1">
    <source>
        <dbReference type="EMBL" id="PTX52566.1"/>
    </source>
</evidence>
<accession>A0A2T6B936</accession>
<evidence type="ECO:0000313" key="2">
    <source>
        <dbReference type="Proteomes" id="UP000244224"/>
    </source>
</evidence>
<comment type="caution">
    <text evidence="1">The sequence shown here is derived from an EMBL/GenBank/DDBJ whole genome shotgun (WGS) entry which is preliminary data.</text>
</comment>
<keyword evidence="2" id="KW-1185">Reference proteome</keyword>
<dbReference type="RefSeq" id="WP_145693553.1">
    <property type="nucleotide sequence ID" value="NZ_QBKP01000002.1"/>
</dbReference>
<protein>
    <submittedName>
        <fullName evidence="1">Uncharacterized protein</fullName>
    </submittedName>
</protein>
<gene>
    <name evidence="1" type="ORF">C8N34_102346</name>
</gene>
<dbReference type="OrthoDB" id="281311at204455"/>